<protein>
    <submittedName>
        <fullName evidence="2">Uncharacterized protein</fullName>
    </submittedName>
</protein>
<keyword evidence="1" id="KW-0812">Transmembrane</keyword>
<evidence type="ECO:0000256" key="1">
    <source>
        <dbReference type="SAM" id="Phobius"/>
    </source>
</evidence>
<sequence>MCSGSSFSSTRGPRRARVLADWGELLLLNYAFLYSLSTVFWRTLRDKVKKERPFALAYATGAHLIFLTSLLRLNLIDWIPLVITSYLIMSIISITRPDKAMLPYVYTAWATLLALEVAMG</sequence>
<accession>A8A919</accession>
<dbReference type="AlphaFoldDB" id="A8A919"/>
<evidence type="ECO:0000313" key="2">
    <source>
        <dbReference type="EMBL" id="ABU81421.1"/>
    </source>
</evidence>
<organism evidence="2 3">
    <name type="scientific">Ignicoccus hospitalis (strain KIN4/I / DSM 18386 / JCM 14125)</name>
    <dbReference type="NCBI Taxonomy" id="453591"/>
    <lineage>
        <taxon>Archaea</taxon>
        <taxon>Thermoproteota</taxon>
        <taxon>Thermoprotei</taxon>
        <taxon>Desulfurococcales</taxon>
        <taxon>Desulfurococcaceae</taxon>
        <taxon>Ignicoccus</taxon>
    </lineage>
</organism>
<dbReference type="EMBL" id="CP000816">
    <property type="protein sequence ID" value="ABU81421.1"/>
    <property type="molecule type" value="Genomic_DNA"/>
</dbReference>
<dbReference type="HOGENOM" id="CLU_2044389_0_0_2"/>
<feature type="transmembrane region" description="Helical" evidence="1">
    <location>
        <begin position="101"/>
        <end position="119"/>
    </location>
</feature>
<feature type="transmembrane region" description="Helical" evidence="1">
    <location>
        <begin position="53"/>
        <end position="72"/>
    </location>
</feature>
<feature type="transmembrane region" description="Helical" evidence="1">
    <location>
        <begin position="22"/>
        <end position="41"/>
    </location>
</feature>
<reference evidence="2 3" key="1">
    <citation type="journal article" date="2008" name="Genome Biol.">
        <title>A genomic analysis of the archaeal system Ignicoccus hospitalis-Nanoarchaeum equitans.</title>
        <authorList>
            <person name="Podar M."/>
            <person name="Anderson I."/>
            <person name="Makarova K.S."/>
            <person name="Elkins J.G."/>
            <person name="Ivanova N."/>
            <person name="Wall M.A."/>
            <person name="Lykidis A."/>
            <person name="Mavromatis K."/>
            <person name="Sun H."/>
            <person name="Hudson M.E."/>
            <person name="Chen W."/>
            <person name="Deciu C."/>
            <person name="Hutchison D."/>
            <person name="Eads J.R."/>
            <person name="Anderson A."/>
            <person name="Fernandes F."/>
            <person name="Szeto E."/>
            <person name="Lapidus A."/>
            <person name="Kyrpides N.C."/>
            <person name="Saier M.H.Jr."/>
            <person name="Richardson P.M."/>
            <person name="Rachel R."/>
            <person name="Huber H."/>
            <person name="Eisen J.A."/>
            <person name="Koonin E.V."/>
            <person name="Keller M."/>
            <person name="Stetter K.O."/>
        </authorList>
    </citation>
    <scope>NUCLEOTIDE SEQUENCE [LARGE SCALE GENOMIC DNA]</scope>
    <source>
        <strain evidence="3">KIN4/I / DSM 18386 / JCM 14125</strain>
    </source>
</reference>
<evidence type="ECO:0000313" key="3">
    <source>
        <dbReference type="Proteomes" id="UP000000262"/>
    </source>
</evidence>
<name>A8A919_IGNH4</name>
<keyword evidence="1" id="KW-0472">Membrane</keyword>
<keyword evidence="3" id="KW-1185">Reference proteome</keyword>
<gene>
    <name evidence="2" type="ordered locus">Igni_0237</name>
</gene>
<proteinExistence type="predicted"/>
<feature type="transmembrane region" description="Helical" evidence="1">
    <location>
        <begin position="78"/>
        <end position="94"/>
    </location>
</feature>
<keyword evidence="1" id="KW-1133">Transmembrane helix</keyword>
<dbReference type="STRING" id="453591.Igni_0237"/>
<dbReference type="KEGG" id="iho:Igni_0237"/>
<dbReference type="Proteomes" id="UP000000262">
    <property type="component" value="Chromosome"/>
</dbReference>